<organism evidence="1 2">
    <name type="scientific">Nicrophorus vespilloides</name>
    <name type="common">Boreal carrion beetle</name>
    <dbReference type="NCBI Taxonomy" id="110193"/>
    <lineage>
        <taxon>Eukaryota</taxon>
        <taxon>Metazoa</taxon>
        <taxon>Ecdysozoa</taxon>
        <taxon>Arthropoda</taxon>
        <taxon>Hexapoda</taxon>
        <taxon>Insecta</taxon>
        <taxon>Pterygota</taxon>
        <taxon>Neoptera</taxon>
        <taxon>Endopterygota</taxon>
        <taxon>Coleoptera</taxon>
        <taxon>Polyphaga</taxon>
        <taxon>Staphyliniformia</taxon>
        <taxon>Silphidae</taxon>
        <taxon>Nicrophorinae</taxon>
        <taxon>Nicrophorus</taxon>
    </lineage>
</organism>
<gene>
    <name evidence="2" type="primary">LOC108564751</name>
</gene>
<protein>
    <submittedName>
        <fullName evidence="2">Uncharacterized protein LOC108564751</fullName>
    </submittedName>
</protein>
<dbReference type="GeneID" id="108564751"/>
<accession>A0ABM1MXQ3</accession>
<sequence length="348" mass="39706">MEKSKKTYKKCSRIVPNMKVEDHSSKSFWNYVFECLESDVAIPLHRRIEHLQDVFPENILKKVINILGCDKNQEDQSMLNASSSLETIMRRSVMLDVAIQKEHDPQINFRKTLTGPKSYAALGSNMYIRFLTVPETTAARWRPIPPRTFHGMNLNEKCEALTLAIASEFVEWLKGLGGDESTILDVPVILSLFEIGFNAHAADSLCVRIKELNAVSKAVANARNMPEASYTSKLYNQLYRDFSSVKKQEDMFAFGTMLPPEMRSAPQKDNIAVKWLQNTRVPERIATMATVWEGIENLRSTLGYCNWLLEHPEIQPPDYLVQAGLLDKVYEIREHRSASYHSEAGFTI</sequence>
<reference evidence="2" key="1">
    <citation type="submission" date="2025-08" db="UniProtKB">
        <authorList>
            <consortium name="RefSeq"/>
        </authorList>
    </citation>
    <scope>IDENTIFICATION</scope>
    <source>
        <tissue evidence="2">Whole Larva</tissue>
    </source>
</reference>
<keyword evidence="1" id="KW-1185">Reference proteome</keyword>
<name>A0ABM1MXQ3_NICVS</name>
<evidence type="ECO:0000313" key="1">
    <source>
        <dbReference type="Proteomes" id="UP000695000"/>
    </source>
</evidence>
<dbReference type="Proteomes" id="UP000695000">
    <property type="component" value="Unplaced"/>
</dbReference>
<dbReference type="RefSeq" id="XP_017779353.1">
    <property type="nucleotide sequence ID" value="XM_017923864.1"/>
</dbReference>
<evidence type="ECO:0000313" key="2">
    <source>
        <dbReference type="RefSeq" id="XP_017779353.1"/>
    </source>
</evidence>
<proteinExistence type="predicted"/>